<keyword evidence="2" id="KW-1185">Reference proteome</keyword>
<sequence length="68" mass="7288">MSDSGSAMSSWWMQHLEPHLRVILDGDTGPMANATSDRSLMGLPAMPDEPVPAGVLAVILEQNDRAGR</sequence>
<dbReference type="Proteomes" id="UP000325466">
    <property type="component" value="Unassembled WGS sequence"/>
</dbReference>
<comment type="caution">
    <text evidence="1">The sequence shown here is derived from an EMBL/GenBank/DDBJ whole genome shotgun (WGS) entry which is preliminary data.</text>
</comment>
<reference evidence="1 2" key="1">
    <citation type="journal article" date="2018" name="Biodegradation">
        <title>1,4-Dioxane degradation characteristics of Rhodococcus aetherivorans JCM 14343.</title>
        <authorList>
            <person name="Inoue D."/>
            <person name="Tsunoda T."/>
            <person name="Yamamoto N."/>
            <person name="Ike M."/>
            <person name="Sei K."/>
        </authorList>
    </citation>
    <scope>NUCLEOTIDE SEQUENCE [LARGE SCALE GENOMIC DNA]</scope>
    <source>
        <strain evidence="1 2">JCM 14343</strain>
    </source>
</reference>
<evidence type="ECO:0000313" key="1">
    <source>
        <dbReference type="EMBL" id="GES39936.1"/>
    </source>
</evidence>
<accession>A0ABQ0YTG7</accession>
<organism evidence="1 2">
    <name type="scientific">Rhodococcus aetherivorans</name>
    <dbReference type="NCBI Taxonomy" id="191292"/>
    <lineage>
        <taxon>Bacteria</taxon>
        <taxon>Bacillati</taxon>
        <taxon>Actinomycetota</taxon>
        <taxon>Actinomycetes</taxon>
        <taxon>Mycobacteriales</taxon>
        <taxon>Nocardiaceae</taxon>
        <taxon>Rhodococcus</taxon>
    </lineage>
</organism>
<proteinExistence type="predicted"/>
<evidence type="ECO:0000313" key="2">
    <source>
        <dbReference type="Proteomes" id="UP000325466"/>
    </source>
</evidence>
<dbReference type="EMBL" id="BLAH01000143">
    <property type="protein sequence ID" value="GES39936.1"/>
    <property type="molecule type" value="Genomic_DNA"/>
</dbReference>
<protein>
    <submittedName>
        <fullName evidence="1">Uncharacterized protein</fullName>
    </submittedName>
</protein>
<name>A0ABQ0YTG7_9NOCA</name>
<dbReference type="Pfam" id="PF16259">
    <property type="entry name" value="DUF4913"/>
    <property type="match status" value="1"/>
</dbReference>
<dbReference type="InterPro" id="IPR032584">
    <property type="entry name" value="DUF4913"/>
</dbReference>
<gene>
    <name evidence="1" type="ORF">RAJCM14343_5214</name>
</gene>